<dbReference type="InterPro" id="IPR011009">
    <property type="entry name" value="Kinase-like_dom_sf"/>
</dbReference>
<dbReference type="Pfam" id="PF00069">
    <property type="entry name" value="Pkinase"/>
    <property type="match status" value="1"/>
</dbReference>
<dbReference type="PROSITE" id="PS00108">
    <property type="entry name" value="PROTEIN_KINASE_ST"/>
    <property type="match status" value="1"/>
</dbReference>
<keyword evidence="7" id="KW-1133">Transmembrane helix</keyword>
<feature type="compositionally biased region" description="Low complexity" evidence="6">
    <location>
        <begin position="782"/>
        <end position="792"/>
    </location>
</feature>
<dbReference type="SUPFAM" id="SSF56112">
    <property type="entry name" value="Protein kinase-like (PK-like)"/>
    <property type="match status" value="1"/>
</dbReference>
<dbReference type="Proteomes" id="UP000886845">
    <property type="component" value="Unassembled WGS sequence"/>
</dbReference>
<evidence type="ECO:0000256" key="3">
    <source>
        <dbReference type="ARBA" id="ARBA00022777"/>
    </source>
</evidence>
<feature type="domain" description="Protein kinase" evidence="8">
    <location>
        <begin position="52"/>
        <end position="308"/>
    </location>
</feature>
<evidence type="ECO:0000256" key="2">
    <source>
        <dbReference type="ARBA" id="ARBA00022741"/>
    </source>
</evidence>
<dbReference type="AlphaFoldDB" id="A0A9D1NML8"/>
<keyword evidence="7" id="KW-0472">Membrane</keyword>
<feature type="region of interest" description="Disordered" evidence="6">
    <location>
        <begin position="569"/>
        <end position="597"/>
    </location>
</feature>
<dbReference type="PROSITE" id="PS50011">
    <property type="entry name" value="PROTEIN_KINASE_DOM"/>
    <property type="match status" value="1"/>
</dbReference>
<dbReference type="InterPro" id="IPR008271">
    <property type="entry name" value="Ser/Thr_kinase_AS"/>
</dbReference>
<feature type="transmembrane region" description="Helical" evidence="7">
    <location>
        <begin position="360"/>
        <end position="383"/>
    </location>
</feature>
<dbReference type="InterPro" id="IPR000719">
    <property type="entry name" value="Prot_kinase_dom"/>
</dbReference>
<name>A0A9D1NML8_9BACT</name>
<keyword evidence="4 5" id="KW-0067">ATP-binding</keyword>
<comment type="caution">
    <text evidence="9">The sequence shown here is derived from an EMBL/GenBank/DDBJ whole genome shotgun (WGS) entry which is preliminary data.</text>
</comment>
<accession>A0A9D1NML8</accession>
<evidence type="ECO:0000256" key="5">
    <source>
        <dbReference type="PROSITE-ProRule" id="PRU10141"/>
    </source>
</evidence>
<dbReference type="PANTHER" id="PTHR43289">
    <property type="entry name" value="MITOGEN-ACTIVATED PROTEIN KINASE KINASE KINASE 20-RELATED"/>
    <property type="match status" value="1"/>
</dbReference>
<evidence type="ECO:0000256" key="6">
    <source>
        <dbReference type="SAM" id="MobiDB-lite"/>
    </source>
</evidence>
<reference evidence="9" key="1">
    <citation type="submission" date="2020-10" db="EMBL/GenBank/DDBJ databases">
        <authorList>
            <person name="Gilroy R."/>
        </authorList>
    </citation>
    <scope>NUCLEOTIDE SEQUENCE</scope>
    <source>
        <strain evidence="9">35461</strain>
    </source>
</reference>
<keyword evidence="7" id="KW-0812">Transmembrane</keyword>
<keyword evidence="3 9" id="KW-0418">Kinase</keyword>
<dbReference type="CDD" id="cd14014">
    <property type="entry name" value="STKc_PknB_like"/>
    <property type="match status" value="1"/>
</dbReference>
<gene>
    <name evidence="9" type="ORF">IAC79_02065</name>
</gene>
<dbReference type="PANTHER" id="PTHR43289:SF6">
    <property type="entry name" value="SERINE_THREONINE-PROTEIN KINASE NEKL-3"/>
    <property type="match status" value="1"/>
</dbReference>
<dbReference type="SMART" id="SM00220">
    <property type="entry name" value="S_TKc"/>
    <property type="match status" value="1"/>
</dbReference>
<dbReference type="Gene3D" id="1.10.510.10">
    <property type="entry name" value="Transferase(Phosphotransferase) domain 1"/>
    <property type="match status" value="1"/>
</dbReference>
<evidence type="ECO:0000256" key="1">
    <source>
        <dbReference type="ARBA" id="ARBA00022679"/>
    </source>
</evidence>
<dbReference type="Gene3D" id="3.30.200.20">
    <property type="entry name" value="Phosphorylase Kinase, domain 1"/>
    <property type="match status" value="1"/>
</dbReference>
<evidence type="ECO:0000256" key="7">
    <source>
        <dbReference type="SAM" id="Phobius"/>
    </source>
</evidence>
<feature type="region of interest" description="Disordered" evidence="6">
    <location>
        <begin position="781"/>
        <end position="800"/>
    </location>
</feature>
<protein>
    <submittedName>
        <fullName evidence="9">Protein kinase</fullName>
    </submittedName>
</protein>
<evidence type="ECO:0000259" key="8">
    <source>
        <dbReference type="PROSITE" id="PS50011"/>
    </source>
</evidence>
<dbReference type="GO" id="GO:0004674">
    <property type="term" value="F:protein serine/threonine kinase activity"/>
    <property type="evidence" value="ECO:0007669"/>
    <property type="project" value="TreeGrafter"/>
</dbReference>
<evidence type="ECO:0000313" key="9">
    <source>
        <dbReference type="EMBL" id="HIV08886.1"/>
    </source>
</evidence>
<evidence type="ECO:0000256" key="4">
    <source>
        <dbReference type="ARBA" id="ARBA00022840"/>
    </source>
</evidence>
<dbReference type="EMBL" id="DVOR01000064">
    <property type="protein sequence ID" value="HIV08886.1"/>
    <property type="molecule type" value="Genomic_DNA"/>
</dbReference>
<dbReference type="GO" id="GO:0005524">
    <property type="term" value="F:ATP binding"/>
    <property type="evidence" value="ECO:0007669"/>
    <property type="project" value="UniProtKB-UniRule"/>
</dbReference>
<organism evidence="9 10">
    <name type="scientific">Candidatus Spyradenecus faecavium</name>
    <dbReference type="NCBI Taxonomy" id="2840947"/>
    <lineage>
        <taxon>Bacteria</taxon>
        <taxon>Pseudomonadati</taxon>
        <taxon>Lentisphaerota</taxon>
        <taxon>Lentisphaeria</taxon>
        <taxon>Lentisphaerales</taxon>
        <taxon>Lentisphaeraceae</taxon>
        <taxon>Lentisphaeraceae incertae sedis</taxon>
        <taxon>Candidatus Spyradenecus</taxon>
    </lineage>
</organism>
<reference evidence="9" key="2">
    <citation type="journal article" date="2021" name="PeerJ">
        <title>Extensive microbial diversity within the chicken gut microbiome revealed by metagenomics and culture.</title>
        <authorList>
            <person name="Gilroy R."/>
            <person name="Ravi A."/>
            <person name="Getino M."/>
            <person name="Pursley I."/>
            <person name="Horton D.L."/>
            <person name="Alikhan N.F."/>
            <person name="Baker D."/>
            <person name="Gharbi K."/>
            <person name="Hall N."/>
            <person name="Watson M."/>
            <person name="Adriaenssens E.M."/>
            <person name="Foster-Nyarko E."/>
            <person name="Jarju S."/>
            <person name="Secka A."/>
            <person name="Antonio M."/>
            <person name="Oren A."/>
            <person name="Chaudhuri R.R."/>
            <person name="La Ragione R."/>
            <person name="Hildebrand F."/>
            <person name="Pallen M.J."/>
        </authorList>
    </citation>
    <scope>NUCLEOTIDE SEQUENCE</scope>
    <source>
        <strain evidence="9">35461</strain>
    </source>
</reference>
<keyword evidence="2 5" id="KW-0547">Nucleotide-binding</keyword>
<dbReference type="InterPro" id="IPR017441">
    <property type="entry name" value="Protein_kinase_ATP_BS"/>
</dbReference>
<evidence type="ECO:0000313" key="10">
    <source>
        <dbReference type="Proteomes" id="UP000886845"/>
    </source>
</evidence>
<sequence>MSADGIIAKPATTPICPKCGAPLPADAAPLTDVACPACGQTVMVPGMLAGKYRLTRRIGAGGMGAVYEALDEGLERKVAVKVILREKAAEDPDFLVNFKKEAVAASRFQDAHIVSIYDSGEEAGQPYLVMELVEPDSLDRMMKSGPVMPATVLNVGHQIAQGLKVAAAEGMVHGDVKPENILINDKREAKLADFGIAALMGAHAAANNEVWGTPYYIAPETLLKQKVDFRADIYSLGGTLYHAIAGVPPFEGADAVEVMKGRLTGPARPLRQLAPGCPEGIERIIMRMLEADPARRYPNYDALLNDMAKELRAAKAQIGGGKRIVIKGATAPSRPMPVIANPNAPLIDESAKQGMSVGMLVGLGLGIVAAIVAVIAVVLVIALGGEDEPAKPAAEAAPAAVAAPDPAELQRAADLEALVALSEGAVKRADGLSKSAKDAEALVRRLAGTLRRVTLPEHEDWLKPAEGDAPTDALKALQAHYARQTALADAAKAAEDARKAIDGERAKAEAPEATPEAVAAALKAAQEADKACAAAVKPAQADAKALQSAEKAWQGILAKATAEHKAALEAQAKAEEEARREEARQAELERQRREVEREVESVTRAENALTVTRPLDRFLPADAAEAFRRACDPAKLKSDEAKAAAKTALDRIEAAKVFQDWLIKRAGEGGLATFGITAADAKGVTLKGAKLSWDDFANERDGQMAAGRLIHAAVADEAGSRAAGLDRPSERARVALGARLFLNRHCADLLNQSAFLRGVSETLRGVILSVPAVAREFERIDPSAAEPAASAPAEEEAPAD</sequence>
<feature type="binding site" evidence="5">
    <location>
        <position position="81"/>
    </location>
    <ligand>
        <name>ATP</name>
        <dbReference type="ChEBI" id="CHEBI:30616"/>
    </ligand>
</feature>
<keyword evidence="1" id="KW-0808">Transferase</keyword>
<dbReference type="PROSITE" id="PS00107">
    <property type="entry name" value="PROTEIN_KINASE_ATP"/>
    <property type="match status" value="1"/>
</dbReference>
<proteinExistence type="predicted"/>